<keyword evidence="11" id="KW-1185">Reference proteome</keyword>
<dbReference type="CDD" id="cd01995">
    <property type="entry name" value="QueC-like"/>
    <property type="match status" value="1"/>
</dbReference>
<evidence type="ECO:0000256" key="4">
    <source>
        <dbReference type="ARBA" id="ARBA00022741"/>
    </source>
</evidence>
<dbReference type="EC" id="6.3.4.20" evidence="8"/>
<dbReference type="Proteomes" id="UP000199051">
    <property type="component" value="Unassembled WGS sequence"/>
</dbReference>
<evidence type="ECO:0000256" key="1">
    <source>
        <dbReference type="ARBA" id="ARBA00005061"/>
    </source>
</evidence>
<dbReference type="STRING" id="155974.SAMN04487818_11173"/>
<dbReference type="PANTHER" id="PTHR42914:SF1">
    <property type="entry name" value="7-CYANO-7-DEAZAGUANINE SYNTHASE"/>
    <property type="match status" value="1"/>
</dbReference>
<dbReference type="GO" id="GO:0046872">
    <property type="term" value="F:metal ion binding"/>
    <property type="evidence" value="ECO:0007669"/>
    <property type="project" value="UniProtKB-KW"/>
</dbReference>
<comment type="similarity">
    <text evidence="7">Belongs to the QueC family.</text>
</comment>
<keyword evidence="6" id="KW-0067">ATP-binding</keyword>
<evidence type="ECO:0000256" key="2">
    <source>
        <dbReference type="ARBA" id="ARBA00022598"/>
    </source>
</evidence>
<evidence type="ECO:0000256" key="6">
    <source>
        <dbReference type="ARBA" id="ARBA00022840"/>
    </source>
</evidence>
<keyword evidence="5" id="KW-0862">Zinc</keyword>
<evidence type="ECO:0000256" key="3">
    <source>
        <dbReference type="ARBA" id="ARBA00022723"/>
    </source>
</evidence>
<dbReference type="PIRSF" id="PIRSF006293">
    <property type="entry name" value="ExsB"/>
    <property type="match status" value="1"/>
</dbReference>
<accession>A0A1H9WRK9</accession>
<dbReference type="SUPFAM" id="SSF52402">
    <property type="entry name" value="Adenine nucleotide alpha hydrolases-like"/>
    <property type="match status" value="1"/>
</dbReference>
<evidence type="ECO:0000256" key="5">
    <source>
        <dbReference type="ARBA" id="ARBA00022833"/>
    </source>
</evidence>
<name>A0A1H9WRK9_9PSEU</name>
<evidence type="ECO:0000313" key="10">
    <source>
        <dbReference type="EMBL" id="SES36023.1"/>
    </source>
</evidence>
<dbReference type="InterPro" id="IPR018317">
    <property type="entry name" value="QueC"/>
</dbReference>
<sequence length="231" mass="25003">MMIERPEHRHLEHAVVIASDGLDSTARAYWLAARHSRPTLVLFDYGQRHRVELGHAAEIARLHLSPHRIIDRTSLGALLPGSALTDSPVAVPDGHYTAESIAATVVPNRNAIMLDITVAVAIVVLADAVAFGANAGDHAIYSDCLPEFAERFARSALVANERLLVPGFQVLAPFLPLTKIDIDGVGEALTVPFARTWSCYRGRGAHCGTGTERREAFLDNNIADPAIYRAA</sequence>
<gene>
    <name evidence="10" type="ORF">SAMN04487818_11173</name>
</gene>
<dbReference type="GO" id="GO:0005524">
    <property type="term" value="F:ATP binding"/>
    <property type="evidence" value="ECO:0007669"/>
    <property type="project" value="UniProtKB-KW"/>
</dbReference>
<evidence type="ECO:0000256" key="8">
    <source>
        <dbReference type="ARBA" id="ARBA00039149"/>
    </source>
</evidence>
<dbReference type="Gene3D" id="3.40.50.620">
    <property type="entry name" value="HUPs"/>
    <property type="match status" value="1"/>
</dbReference>
<proteinExistence type="inferred from homology"/>
<protein>
    <recommendedName>
        <fullName evidence="8">7-cyano-7-deazaguanine synthase</fullName>
        <ecNumber evidence="8">6.3.4.20</ecNumber>
    </recommendedName>
</protein>
<keyword evidence="2" id="KW-0436">Ligase</keyword>
<evidence type="ECO:0000256" key="7">
    <source>
        <dbReference type="ARBA" id="ARBA00037993"/>
    </source>
</evidence>
<organism evidence="10 11">
    <name type="scientific">Actinokineospora terrae</name>
    <dbReference type="NCBI Taxonomy" id="155974"/>
    <lineage>
        <taxon>Bacteria</taxon>
        <taxon>Bacillati</taxon>
        <taxon>Actinomycetota</taxon>
        <taxon>Actinomycetes</taxon>
        <taxon>Pseudonocardiales</taxon>
        <taxon>Pseudonocardiaceae</taxon>
        <taxon>Actinokineospora</taxon>
    </lineage>
</organism>
<reference evidence="11" key="1">
    <citation type="submission" date="2016-10" db="EMBL/GenBank/DDBJ databases">
        <authorList>
            <person name="Varghese N."/>
            <person name="Submissions S."/>
        </authorList>
    </citation>
    <scope>NUCLEOTIDE SEQUENCE [LARGE SCALE GENOMIC DNA]</scope>
    <source>
        <strain evidence="11">DSM 44260</strain>
    </source>
</reference>
<dbReference type="GO" id="GO:0016874">
    <property type="term" value="F:ligase activity"/>
    <property type="evidence" value="ECO:0007669"/>
    <property type="project" value="UniProtKB-KW"/>
</dbReference>
<dbReference type="EMBL" id="FOGI01000011">
    <property type="protein sequence ID" value="SES36023.1"/>
    <property type="molecule type" value="Genomic_DNA"/>
</dbReference>
<keyword evidence="3" id="KW-0479">Metal-binding</keyword>
<evidence type="ECO:0000256" key="9">
    <source>
        <dbReference type="ARBA" id="ARBA00047890"/>
    </source>
</evidence>
<dbReference type="PANTHER" id="PTHR42914">
    <property type="entry name" value="7-CYANO-7-DEAZAGUANINE SYNTHASE"/>
    <property type="match status" value="1"/>
</dbReference>
<keyword evidence="4" id="KW-0547">Nucleotide-binding</keyword>
<dbReference type="AlphaFoldDB" id="A0A1H9WRK9"/>
<evidence type="ECO:0000313" key="11">
    <source>
        <dbReference type="Proteomes" id="UP000199051"/>
    </source>
</evidence>
<dbReference type="InterPro" id="IPR014729">
    <property type="entry name" value="Rossmann-like_a/b/a_fold"/>
</dbReference>
<dbReference type="RefSeq" id="WP_092783244.1">
    <property type="nucleotide sequence ID" value="NZ_FOGI01000011.1"/>
</dbReference>
<dbReference type="Pfam" id="PF06508">
    <property type="entry name" value="QueC"/>
    <property type="match status" value="1"/>
</dbReference>
<comment type="pathway">
    <text evidence="1">Purine metabolism; 7-cyano-7-deazaguanine biosynthesis.</text>
</comment>
<comment type="catalytic activity">
    <reaction evidence="9">
        <text>7-carboxy-7-carbaguanine + NH4(+) + 2 ATP = 7-cyano-7-carbaguanine + 2 AMP + 2 diphosphate + 2 H(+)</text>
        <dbReference type="Rhea" id="RHEA:27982"/>
        <dbReference type="ChEBI" id="CHEBI:15378"/>
        <dbReference type="ChEBI" id="CHEBI:28938"/>
        <dbReference type="ChEBI" id="CHEBI:30616"/>
        <dbReference type="ChEBI" id="CHEBI:33019"/>
        <dbReference type="ChEBI" id="CHEBI:45075"/>
        <dbReference type="ChEBI" id="CHEBI:61036"/>
        <dbReference type="ChEBI" id="CHEBI:456215"/>
        <dbReference type="EC" id="6.3.4.20"/>
    </reaction>
</comment>